<evidence type="ECO:0000256" key="4">
    <source>
        <dbReference type="RuleBase" id="RU363050"/>
    </source>
</evidence>
<keyword evidence="7" id="KW-1185">Reference proteome</keyword>
<organism evidence="6 7">
    <name type="scientific">Genlisea aurea</name>
    <dbReference type="NCBI Taxonomy" id="192259"/>
    <lineage>
        <taxon>Eukaryota</taxon>
        <taxon>Viridiplantae</taxon>
        <taxon>Streptophyta</taxon>
        <taxon>Embryophyta</taxon>
        <taxon>Tracheophyta</taxon>
        <taxon>Spermatophyta</taxon>
        <taxon>Magnoliopsida</taxon>
        <taxon>eudicotyledons</taxon>
        <taxon>Gunneridae</taxon>
        <taxon>Pentapetalae</taxon>
        <taxon>asterids</taxon>
        <taxon>lamiids</taxon>
        <taxon>Lamiales</taxon>
        <taxon>Lentibulariaceae</taxon>
        <taxon>Genlisea</taxon>
    </lineage>
</organism>
<dbReference type="Pfam" id="PF17681">
    <property type="entry name" value="GCP_N_terminal"/>
    <property type="match status" value="1"/>
</dbReference>
<reference evidence="6 7" key="1">
    <citation type="journal article" date="2013" name="BMC Genomics">
        <title>The miniature genome of a carnivorous plant Genlisea aurea contains a low number of genes and short non-coding sequences.</title>
        <authorList>
            <person name="Leushkin E.V."/>
            <person name="Sutormin R.A."/>
            <person name="Nabieva E.R."/>
            <person name="Penin A.A."/>
            <person name="Kondrashov A.S."/>
            <person name="Logacheva M.D."/>
        </authorList>
    </citation>
    <scope>NUCLEOTIDE SEQUENCE [LARGE SCALE GENOMIC DNA]</scope>
</reference>
<protein>
    <recommendedName>
        <fullName evidence="4">Gamma-tubulin complex component</fullName>
    </recommendedName>
</protein>
<comment type="subcellular location">
    <subcellularLocation>
        <location evidence="4">Cytoplasm</location>
        <location evidence="4">Cytoskeleton</location>
        <location evidence="4">Microtubule organizing center</location>
    </subcellularLocation>
</comment>
<keyword evidence="3 4" id="KW-0206">Cytoskeleton</keyword>
<dbReference type="GO" id="GO:0000278">
    <property type="term" value="P:mitotic cell cycle"/>
    <property type="evidence" value="ECO:0007669"/>
    <property type="project" value="TreeGrafter"/>
</dbReference>
<gene>
    <name evidence="6" type="ORF">M569_02436</name>
</gene>
<comment type="similarity">
    <text evidence="4">Belongs to the TUBGCP family.</text>
</comment>
<sequence>FQISAFQEPSLVRLAINALQGVDSSLITIQNLSPILLFTSADRTPRRSPEFWTRSSSTVALGNLLNSIGQFGCIIFLLRRLVHYFGGISETEKNSKTTSIFDGNCTVLDRSLINQAFAISVGKIIEGYVSALNTLSASVSLRRLSKINAEGCLSAVGNSEITLLEVYLHTAGLRSQIEALGNICKVNHLALGFPVSSLEEICSEAQMEFTAFPRNAALISFLYAQLKVADPENCGLLKFLFLQSCEPYCGFIRSWIFEGTASDPYNEFVVESITKNSLNASADVGVVSWSPLASDRV</sequence>
<keyword evidence="2 4" id="KW-0493">Microtubule</keyword>
<dbReference type="GO" id="GO:0000930">
    <property type="term" value="C:gamma-tubulin complex"/>
    <property type="evidence" value="ECO:0007669"/>
    <property type="project" value="TreeGrafter"/>
</dbReference>
<dbReference type="GO" id="GO:0051011">
    <property type="term" value="F:microtubule minus-end binding"/>
    <property type="evidence" value="ECO:0007669"/>
    <property type="project" value="TreeGrafter"/>
</dbReference>
<evidence type="ECO:0000313" key="7">
    <source>
        <dbReference type="Proteomes" id="UP000015453"/>
    </source>
</evidence>
<dbReference type="GO" id="GO:0051321">
    <property type="term" value="P:meiotic cell cycle"/>
    <property type="evidence" value="ECO:0007669"/>
    <property type="project" value="TreeGrafter"/>
</dbReference>
<dbReference type="InterPro" id="IPR007259">
    <property type="entry name" value="GCP"/>
</dbReference>
<comment type="caution">
    <text evidence="6">The sequence shown here is derived from an EMBL/GenBank/DDBJ whole genome shotgun (WGS) entry which is preliminary data.</text>
</comment>
<dbReference type="Proteomes" id="UP000015453">
    <property type="component" value="Unassembled WGS sequence"/>
</dbReference>
<dbReference type="GO" id="GO:0000922">
    <property type="term" value="C:spindle pole"/>
    <property type="evidence" value="ECO:0007669"/>
    <property type="project" value="InterPro"/>
</dbReference>
<feature type="domain" description="Gamma tubulin complex component protein N-terminal" evidence="5">
    <location>
        <begin position="15"/>
        <end position="276"/>
    </location>
</feature>
<proteinExistence type="inferred from homology"/>
<dbReference type="AlphaFoldDB" id="S8CZ78"/>
<name>S8CZ78_9LAMI</name>
<evidence type="ECO:0000313" key="6">
    <source>
        <dbReference type="EMBL" id="EPS72325.1"/>
    </source>
</evidence>
<feature type="non-terminal residue" evidence="6">
    <location>
        <position position="297"/>
    </location>
</feature>
<evidence type="ECO:0000256" key="3">
    <source>
        <dbReference type="ARBA" id="ARBA00023212"/>
    </source>
</evidence>
<dbReference type="InterPro" id="IPR041470">
    <property type="entry name" value="GCP_N"/>
</dbReference>
<evidence type="ECO:0000256" key="2">
    <source>
        <dbReference type="ARBA" id="ARBA00022701"/>
    </source>
</evidence>
<dbReference type="PANTHER" id="PTHR19302">
    <property type="entry name" value="GAMMA TUBULIN COMPLEX PROTEIN"/>
    <property type="match status" value="1"/>
</dbReference>
<accession>S8CZ78</accession>
<dbReference type="GO" id="GO:0043015">
    <property type="term" value="F:gamma-tubulin binding"/>
    <property type="evidence" value="ECO:0007669"/>
    <property type="project" value="InterPro"/>
</dbReference>
<comment type="function">
    <text evidence="4">Component of the gamma-tubulin ring complex (gTuRC) which mediates microtubule nucleation.</text>
</comment>
<evidence type="ECO:0000256" key="1">
    <source>
        <dbReference type="ARBA" id="ARBA00022490"/>
    </source>
</evidence>
<dbReference type="GO" id="GO:0031122">
    <property type="term" value="P:cytoplasmic microtubule organization"/>
    <property type="evidence" value="ECO:0007669"/>
    <property type="project" value="TreeGrafter"/>
</dbReference>
<evidence type="ECO:0000259" key="5">
    <source>
        <dbReference type="Pfam" id="PF17681"/>
    </source>
</evidence>
<dbReference type="GO" id="GO:0007020">
    <property type="term" value="P:microtubule nucleation"/>
    <property type="evidence" value="ECO:0007669"/>
    <property type="project" value="InterPro"/>
</dbReference>
<dbReference type="EMBL" id="AUSU01000880">
    <property type="protein sequence ID" value="EPS72325.1"/>
    <property type="molecule type" value="Genomic_DNA"/>
</dbReference>
<dbReference type="OrthoDB" id="775571at2759"/>
<feature type="non-terminal residue" evidence="6">
    <location>
        <position position="1"/>
    </location>
</feature>
<dbReference type="GO" id="GO:0005874">
    <property type="term" value="C:microtubule"/>
    <property type="evidence" value="ECO:0007669"/>
    <property type="project" value="UniProtKB-KW"/>
</dbReference>
<dbReference type="PANTHER" id="PTHR19302:SF70">
    <property type="entry name" value="GAMMA-TUBULIN COMPLEX COMPONENT 6"/>
    <property type="match status" value="1"/>
</dbReference>
<dbReference type="GO" id="GO:0051225">
    <property type="term" value="P:spindle assembly"/>
    <property type="evidence" value="ECO:0007669"/>
    <property type="project" value="TreeGrafter"/>
</dbReference>
<keyword evidence="1 4" id="KW-0963">Cytoplasm</keyword>